<proteinExistence type="predicted"/>
<dbReference type="Proteomes" id="UP000054477">
    <property type="component" value="Unassembled WGS sequence"/>
</dbReference>
<dbReference type="PANTHER" id="PTHR11638:SF18">
    <property type="entry name" value="HEAT SHOCK PROTEIN 104"/>
    <property type="match status" value="1"/>
</dbReference>
<dbReference type="OrthoDB" id="47330at2759"/>
<keyword evidence="1" id="KW-0547">Nucleotide-binding</keyword>
<organism evidence="4 5">
    <name type="scientific">Laccaria amethystina LaAM-08-1</name>
    <dbReference type="NCBI Taxonomy" id="1095629"/>
    <lineage>
        <taxon>Eukaryota</taxon>
        <taxon>Fungi</taxon>
        <taxon>Dikarya</taxon>
        <taxon>Basidiomycota</taxon>
        <taxon>Agaricomycotina</taxon>
        <taxon>Agaricomycetes</taxon>
        <taxon>Agaricomycetidae</taxon>
        <taxon>Agaricales</taxon>
        <taxon>Agaricineae</taxon>
        <taxon>Hydnangiaceae</taxon>
        <taxon>Laccaria</taxon>
    </lineage>
</organism>
<reference evidence="4 5" key="1">
    <citation type="submission" date="2014-04" db="EMBL/GenBank/DDBJ databases">
        <authorList>
            <consortium name="DOE Joint Genome Institute"/>
            <person name="Kuo A."/>
            <person name="Kohler A."/>
            <person name="Nagy L.G."/>
            <person name="Floudas D."/>
            <person name="Copeland A."/>
            <person name="Barry K.W."/>
            <person name="Cichocki N."/>
            <person name="Veneault-Fourrey C."/>
            <person name="LaButti K."/>
            <person name="Lindquist E.A."/>
            <person name="Lipzen A."/>
            <person name="Lundell T."/>
            <person name="Morin E."/>
            <person name="Murat C."/>
            <person name="Sun H."/>
            <person name="Tunlid A."/>
            <person name="Henrissat B."/>
            <person name="Grigoriev I.V."/>
            <person name="Hibbett D.S."/>
            <person name="Martin F."/>
            <person name="Nordberg H.P."/>
            <person name="Cantor M.N."/>
            <person name="Hua S.X."/>
        </authorList>
    </citation>
    <scope>NUCLEOTIDE SEQUENCE [LARGE SCALE GENOMIC DNA]</scope>
    <source>
        <strain evidence="4 5">LaAM-08-1</strain>
    </source>
</reference>
<dbReference type="InterPro" id="IPR019489">
    <property type="entry name" value="Clp_ATPase_C"/>
</dbReference>
<dbReference type="Pfam" id="PF10431">
    <property type="entry name" value="ClpB_D2-small"/>
    <property type="match status" value="1"/>
</dbReference>
<dbReference type="Gene3D" id="1.10.8.60">
    <property type="match status" value="1"/>
</dbReference>
<evidence type="ECO:0000259" key="3">
    <source>
        <dbReference type="SMART" id="SM01086"/>
    </source>
</evidence>
<dbReference type="GO" id="GO:0034605">
    <property type="term" value="P:cellular response to heat"/>
    <property type="evidence" value="ECO:0007669"/>
    <property type="project" value="TreeGrafter"/>
</dbReference>
<evidence type="ECO:0000256" key="1">
    <source>
        <dbReference type="ARBA" id="ARBA00022741"/>
    </source>
</evidence>
<sequence>MNRLPGSDILAHASACDPKTGIVIPEARNEVMDRTQAYFPPEPLNRLNTTLVFNKLSRESILAVVSLCLDDVAHLLKNQRISLDVDVASKDWLAQHGYSETYGGRAIAVAVRTDLLFLLARKMLRGTI</sequence>
<protein>
    <recommendedName>
        <fullName evidence="3">Clp ATPase C-terminal domain-containing protein</fullName>
    </recommendedName>
</protein>
<dbReference type="STRING" id="1095629.A0A0C9XT15"/>
<feature type="non-terminal residue" evidence="4">
    <location>
        <position position="128"/>
    </location>
</feature>
<gene>
    <name evidence="4" type="ORF">K443DRAFT_680298</name>
</gene>
<dbReference type="PANTHER" id="PTHR11638">
    <property type="entry name" value="ATP-DEPENDENT CLP PROTEASE"/>
    <property type="match status" value="1"/>
</dbReference>
<evidence type="ECO:0000313" key="4">
    <source>
        <dbReference type="EMBL" id="KIJ99007.1"/>
    </source>
</evidence>
<accession>A0A0C9XT15</accession>
<keyword evidence="2" id="KW-0067">ATP-binding</keyword>
<evidence type="ECO:0000256" key="2">
    <source>
        <dbReference type="ARBA" id="ARBA00022840"/>
    </source>
</evidence>
<dbReference type="EMBL" id="KN838656">
    <property type="protein sequence ID" value="KIJ99007.1"/>
    <property type="molecule type" value="Genomic_DNA"/>
</dbReference>
<dbReference type="GO" id="GO:0016887">
    <property type="term" value="F:ATP hydrolysis activity"/>
    <property type="evidence" value="ECO:0007669"/>
    <property type="project" value="TreeGrafter"/>
</dbReference>
<evidence type="ECO:0000313" key="5">
    <source>
        <dbReference type="Proteomes" id="UP000054477"/>
    </source>
</evidence>
<dbReference type="InterPro" id="IPR050130">
    <property type="entry name" value="ClpA_ClpB"/>
</dbReference>
<dbReference type="GO" id="GO:0005737">
    <property type="term" value="C:cytoplasm"/>
    <property type="evidence" value="ECO:0007669"/>
    <property type="project" value="TreeGrafter"/>
</dbReference>
<feature type="domain" description="Clp ATPase C-terminal" evidence="3">
    <location>
        <begin position="56"/>
        <end position="128"/>
    </location>
</feature>
<dbReference type="SMART" id="SM01086">
    <property type="entry name" value="ClpB_D2-small"/>
    <property type="match status" value="1"/>
</dbReference>
<name>A0A0C9XT15_9AGAR</name>
<dbReference type="AlphaFoldDB" id="A0A0C9XT15"/>
<dbReference type="HOGENOM" id="CLU_1964778_0_0_1"/>
<dbReference type="SUPFAM" id="SSF52540">
    <property type="entry name" value="P-loop containing nucleoside triphosphate hydrolases"/>
    <property type="match status" value="1"/>
</dbReference>
<dbReference type="InterPro" id="IPR027417">
    <property type="entry name" value="P-loop_NTPase"/>
</dbReference>
<dbReference type="GO" id="GO:0005524">
    <property type="term" value="F:ATP binding"/>
    <property type="evidence" value="ECO:0007669"/>
    <property type="project" value="UniProtKB-KW"/>
</dbReference>
<keyword evidence="5" id="KW-1185">Reference proteome</keyword>
<reference evidence="5" key="2">
    <citation type="submission" date="2015-01" db="EMBL/GenBank/DDBJ databases">
        <title>Evolutionary Origins and Diversification of the Mycorrhizal Mutualists.</title>
        <authorList>
            <consortium name="DOE Joint Genome Institute"/>
            <consortium name="Mycorrhizal Genomics Consortium"/>
            <person name="Kohler A."/>
            <person name="Kuo A."/>
            <person name="Nagy L.G."/>
            <person name="Floudas D."/>
            <person name="Copeland A."/>
            <person name="Barry K.W."/>
            <person name="Cichocki N."/>
            <person name="Veneault-Fourrey C."/>
            <person name="LaButti K."/>
            <person name="Lindquist E.A."/>
            <person name="Lipzen A."/>
            <person name="Lundell T."/>
            <person name="Morin E."/>
            <person name="Murat C."/>
            <person name="Riley R."/>
            <person name="Ohm R."/>
            <person name="Sun H."/>
            <person name="Tunlid A."/>
            <person name="Henrissat B."/>
            <person name="Grigoriev I.V."/>
            <person name="Hibbett D.S."/>
            <person name="Martin F."/>
        </authorList>
    </citation>
    <scope>NUCLEOTIDE SEQUENCE [LARGE SCALE GENOMIC DNA]</scope>
    <source>
        <strain evidence="5">LaAM-08-1</strain>
    </source>
</reference>